<dbReference type="CDD" id="cd06558">
    <property type="entry name" value="crotonase-like"/>
    <property type="match status" value="1"/>
</dbReference>
<evidence type="ECO:0000256" key="2">
    <source>
        <dbReference type="RuleBase" id="RU003707"/>
    </source>
</evidence>
<dbReference type="GeneTree" id="ENSGT00940000158768"/>
<dbReference type="InterPro" id="IPR001753">
    <property type="entry name" value="Enoyl-CoA_hydra/iso"/>
</dbReference>
<dbReference type="NCBIfam" id="NF006108">
    <property type="entry name" value="PRK08259.1"/>
    <property type="match status" value="1"/>
</dbReference>
<name>A0A8C9T1M9_SCLFO</name>
<gene>
    <name evidence="3" type="primary">BMP6</name>
    <name evidence="3" type="synonym">bmp6</name>
</gene>
<comment type="similarity">
    <text evidence="1 2">Belongs to the enoyl-CoA hydratase/isomerase family.</text>
</comment>
<dbReference type="PROSITE" id="PS00166">
    <property type="entry name" value="ENOYL_COA_HYDRATASE"/>
    <property type="match status" value="1"/>
</dbReference>
<dbReference type="SUPFAM" id="SSF52096">
    <property type="entry name" value="ClpP/crotonase"/>
    <property type="match status" value="1"/>
</dbReference>
<dbReference type="PANTHER" id="PTHR43802">
    <property type="entry name" value="ENOYL-COA HYDRATASE"/>
    <property type="match status" value="1"/>
</dbReference>
<dbReference type="Pfam" id="PF00378">
    <property type="entry name" value="ECH_1"/>
    <property type="match status" value="1"/>
</dbReference>
<dbReference type="GO" id="GO:0003824">
    <property type="term" value="F:catalytic activity"/>
    <property type="evidence" value="ECO:0007669"/>
    <property type="project" value="InterPro"/>
</dbReference>
<evidence type="ECO:0000313" key="3">
    <source>
        <dbReference type="Ensembl" id="ENSSFOP00015045500.1"/>
    </source>
</evidence>
<dbReference type="Gene3D" id="3.90.226.10">
    <property type="entry name" value="2-enoyl-CoA Hydratase, Chain A, domain 1"/>
    <property type="match status" value="1"/>
</dbReference>
<evidence type="ECO:0000313" key="4">
    <source>
        <dbReference type="Proteomes" id="UP000694397"/>
    </source>
</evidence>
<dbReference type="AlphaFoldDB" id="A0A8C9T1M9"/>
<evidence type="ECO:0000256" key="1">
    <source>
        <dbReference type="ARBA" id="ARBA00005254"/>
    </source>
</evidence>
<dbReference type="Gene3D" id="1.10.287.2460">
    <property type="match status" value="1"/>
</dbReference>
<dbReference type="PANTHER" id="PTHR43802:SF1">
    <property type="entry name" value="IP11341P-RELATED"/>
    <property type="match status" value="1"/>
</dbReference>
<reference evidence="3" key="2">
    <citation type="submission" date="2025-08" db="UniProtKB">
        <authorList>
            <consortium name="Ensembl"/>
        </authorList>
    </citation>
    <scope>IDENTIFICATION</scope>
</reference>
<dbReference type="InterPro" id="IPR018376">
    <property type="entry name" value="Enoyl-CoA_hyd/isom_CS"/>
</dbReference>
<sequence length="307" mass="32608">MSLSLTLRSVSTRLLLTSKSSFLSRLQWRNSSDGPTQEACPAPSVVSGTRGSVLTIGINRPTVRNAVDRETARRLLEEFNTFEGDPTLTVAVLHGIGGNFCAGYDLKELAHHSASLKLEQDVTKGPGPMGPSRLQLSKPVVAAISGYAVAGGLELALLADLRVVERSAIMGVFCRRFGVPLIDGGTVRLPRLIGLSRALDLILTGRPVGAEEALAFGLANRVVPDGEAFQAALDLAQQMSLFPQRCLRADRASAYHSVFAASSFSQAMQYEFDNGVEVIQVEAIAGANQFSAGVGRGGVFPKKDPAE</sequence>
<reference evidence="3" key="3">
    <citation type="submission" date="2025-09" db="UniProtKB">
        <authorList>
            <consortium name="Ensembl"/>
        </authorList>
    </citation>
    <scope>IDENTIFICATION</scope>
</reference>
<keyword evidence="4" id="KW-1185">Reference proteome</keyword>
<organism evidence="3 4">
    <name type="scientific">Scleropages formosus</name>
    <name type="common">Asian bonytongue</name>
    <name type="synonym">Osteoglossum formosum</name>
    <dbReference type="NCBI Taxonomy" id="113540"/>
    <lineage>
        <taxon>Eukaryota</taxon>
        <taxon>Metazoa</taxon>
        <taxon>Chordata</taxon>
        <taxon>Craniata</taxon>
        <taxon>Vertebrata</taxon>
        <taxon>Euteleostomi</taxon>
        <taxon>Actinopterygii</taxon>
        <taxon>Neopterygii</taxon>
        <taxon>Teleostei</taxon>
        <taxon>Osteoglossocephala</taxon>
        <taxon>Osteoglossomorpha</taxon>
        <taxon>Osteoglossiformes</taxon>
        <taxon>Osteoglossidae</taxon>
        <taxon>Scleropages</taxon>
    </lineage>
</organism>
<dbReference type="InterPro" id="IPR029045">
    <property type="entry name" value="ClpP/crotonase-like_dom_sf"/>
</dbReference>
<protein>
    <submittedName>
        <fullName evidence="3">Bone morphogenetic protein 6</fullName>
    </submittedName>
</protein>
<reference evidence="3 4" key="1">
    <citation type="submission" date="2019-04" db="EMBL/GenBank/DDBJ databases">
        <authorList>
            <consortium name="Wellcome Sanger Institute Data Sharing"/>
        </authorList>
    </citation>
    <scope>NUCLEOTIDE SEQUENCE [LARGE SCALE GENOMIC DNA]</scope>
</reference>
<dbReference type="Proteomes" id="UP000694397">
    <property type="component" value="Chromosome 19"/>
</dbReference>
<accession>A0A8C9T1M9</accession>
<dbReference type="Ensembl" id="ENSSFOT00015080260.1">
    <property type="protein sequence ID" value="ENSSFOP00015045500.1"/>
    <property type="gene ID" value="ENSSFOG00015027245.1"/>
</dbReference>
<proteinExistence type="inferred from homology"/>